<feature type="transmembrane region" description="Helical" evidence="13">
    <location>
        <begin position="12"/>
        <end position="31"/>
    </location>
</feature>
<evidence type="ECO:0000256" key="9">
    <source>
        <dbReference type="ARBA" id="ARBA00022989"/>
    </source>
</evidence>
<evidence type="ECO:0000256" key="2">
    <source>
        <dbReference type="ARBA" id="ARBA00004651"/>
    </source>
</evidence>
<dbReference type="PANTHER" id="PTHR30529">
    <property type="entry name" value="CYTOCHROME B561"/>
    <property type="match status" value="1"/>
</dbReference>
<gene>
    <name evidence="15" type="ORF">MPL3365_70042</name>
</gene>
<dbReference type="Gene3D" id="1.20.950.20">
    <property type="entry name" value="Transmembrane di-heme cytochromes, Chain C"/>
    <property type="match status" value="1"/>
</dbReference>
<organism evidence="15 16">
    <name type="scientific">Mesorhizobium plurifarium</name>
    <dbReference type="NCBI Taxonomy" id="69974"/>
    <lineage>
        <taxon>Bacteria</taxon>
        <taxon>Pseudomonadati</taxon>
        <taxon>Pseudomonadota</taxon>
        <taxon>Alphaproteobacteria</taxon>
        <taxon>Hyphomicrobiales</taxon>
        <taxon>Phyllobacteriaceae</taxon>
        <taxon>Mesorhizobium</taxon>
    </lineage>
</organism>
<name>A0A090GGS7_MESPL</name>
<keyword evidence="6 13" id="KW-0812">Transmembrane</keyword>
<feature type="transmembrane region" description="Helical" evidence="13">
    <location>
        <begin position="92"/>
        <end position="111"/>
    </location>
</feature>
<protein>
    <submittedName>
        <fullName evidence="15">Cytochrome b561</fullName>
    </submittedName>
</protein>
<dbReference type="InterPro" id="IPR011577">
    <property type="entry name" value="Cyt_b561_bac/Ni-Hgenase"/>
</dbReference>
<dbReference type="SUPFAM" id="SSF81342">
    <property type="entry name" value="Transmembrane di-heme cytochromes"/>
    <property type="match status" value="1"/>
</dbReference>
<keyword evidence="5" id="KW-0349">Heme</keyword>
<dbReference type="AlphaFoldDB" id="A0A090GGS7"/>
<dbReference type="EMBL" id="CCNE01000065">
    <property type="protein sequence ID" value="CDX61694.1"/>
    <property type="molecule type" value="Genomic_DNA"/>
</dbReference>
<dbReference type="GO" id="GO:0005886">
    <property type="term" value="C:plasma membrane"/>
    <property type="evidence" value="ECO:0007669"/>
    <property type="project" value="UniProtKB-SubCell"/>
</dbReference>
<evidence type="ECO:0000256" key="7">
    <source>
        <dbReference type="ARBA" id="ARBA00022723"/>
    </source>
</evidence>
<feature type="domain" description="Cytochrome b561 bacterial/Ni-hydrogenase" evidence="14">
    <location>
        <begin position="7"/>
        <end position="178"/>
    </location>
</feature>
<feature type="transmembrane region" description="Helical" evidence="13">
    <location>
        <begin position="43"/>
        <end position="62"/>
    </location>
</feature>
<comment type="subcellular location">
    <subcellularLocation>
        <location evidence="2">Cell membrane</location>
        <topology evidence="2">Multi-pass membrane protein</topology>
    </subcellularLocation>
</comment>
<evidence type="ECO:0000313" key="16">
    <source>
        <dbReference type="Proteomes" id="UP000046122"/>
    </source>
</evidence>
<keyword evidence="11 13" id="KW-0472">Membrane</keyword>
<dbReference type="Pfam" id="PF01292">
    <property type="entry name" value="Ni_hydr_CYTB"/>
    <property type="match status" value="1"/>
</dbReference>
<evidence type="ECO:0000259" key="14">
    <source>
        <dbReference type="Pfam" id="PF01292"/>
    </source>
</evidence>
<comment type="cofactor">
    <cofactor evidence="1">
        <name>heme b</name>
        <dbReference type="ChEBI" id="CHEBI:60344"/>
    </cofactor>
</comment>
<evidence type="ECO:0000256" key="11">
    <source>
        <dbReference type="ARBA" id="ARBA00023136"/>
    </source>
</evidence>
<evidence type="ECO:0000256" key="10">
    <source>
        <dbReference type="ARBA" id="ARBA00023004"/>
    </source>
</evidence>
<dbReference type="GO" id="GO:0046872">
    <property type="term" value="F:metal ion binding"/>
    <property type="evidence" value="ECO:0007669"/>
    <property type="project" value="UniProtKB-KW"/>
</dbReference>
<proteinExistence type="inferred from homology"/>
<evidence type="ECO:0000256" key="13">
    <source>
        <dbReference type="SAM" id="Phobius"/>
    </source>
</evidence>
<keyword evidence="4" id="KW-1003">Cell membrane</keyword>
<dbReference type="Proteomes" id="UP000046122">
    <property type="component" value="Unassembled WGS sequence"/>
</dbReference>
<accession>A0A090GGS7</accession>
<feature type="transmembrane region" description="Helical" evidence="13">
    <location>
        <begin position="141"/>
        <end position="165"/>
    </location>
</feature>
<evidence type="ECO:0000256" key="6">
    <source>
        <dbReference type="ARBA" id="ARBA00022692"/>
    </source>
</evidence>
<keyword evidence="8" id="KW-0249">Electron transport</keyword>
<evidence type="ECO:0000256" key="12">
    <source>
        <dbReference type="ARBA" id="ARBA00037975"/>
    </source>
</evidence>
<evidence type="ECO:0000313" key="15">
    <source>
        <dbReference type="EMBL" id="CDX61694.1"/>
    </source>
</evidence>
<keyword evidence="3" id="KW-0813">Transport</keyword>
<dbReference type="InterPro" id="IPR016174">
    <property type="entry name" value="Di-haem_cyt_TM"/>
</dbReference>
<dbReference type="PANTHER" id="PTHR30529:SF1">
    <property type="entry name" value="CYTOCHROME B561 HOMOLOG 2"/>
    <property type="match status" value="1"/>
</dbReference>
<evidence type="ECO:0000256" key="3">
    <source>
        <dbReference type="ARBA" id="ARBA00022448"/>
    </source>
</evidence>
<evidence type="ECO:0000256" key="5">
    <source>
        <dbReference type="ARBA" id="ARBA00022617"/>
    </source>
</evidence>
<keyword evidence="7" id="KW-0479">Metal-binding</keyword>
<dbReference type="InterPro" id="IPR052168">
    <property type="entry name" value="Cytochrome_b561_oxidase"/>
</dbReference>
<dbReference type="GO" id="GO:0022904">
    <property type="term" value="P:respiratory electron transport chain"/>
    <property type="evidence" value="ECO:0007669"/>
    <property type="project" value="InterPro"/>
</dbReference>
<evidence type="ECO:0000256" key="4">
    <source>
        <dbReference type="ARBA" id="ARBA00022475"/>
    </source>
</evidence>
<reference evidence="15 16" key="1">
    <citation type="submission" date="2014-08" db="EMBL/GenBank/DDBJ databases">
        <authorList>
            <person name="Moulin Lionel"/>
        </authorList>
    </citation>
    <scope>NUCLEOTIDE SEQUENCE [LARGE SCALE GENOMIC DNA]</scope>
</reference>
<dbReference type="GO" id="GO:0020037">
    <property type="term" value="F:heme binding"/>
    <property type="evidence" value="ECO:0007669"/>
    <property type="project" value="TreeGrafter"/>
</dbReference>
<comment type="similarity">
    <text evidence="12">Belongs to the cytochrome b561 family.</text>
</comment>
<dbReference type="GO" id="GO:0009055">
    <property type="term" value="F:electron transfer activity"/>
    <property type="evidence" value="ECO:0007669"/>
    <property type="project" value="InterPro"/>
</dbReference>
<evidence type="ECO:0000256" key="1">
    <source>
        <dbReference type="ARBA" id="ARBA00001970"/>
    </source>
</evidence>
<evidence type="ECO:0000256" key="8">
    <source>
        <dbReference type="ARBA" id="ARBA00022982"/>
    </source>
</evidence>
<keyword evidence="10" id="KW-0408">Iron</keyword>
<sequence>MAVAKTYTSAQKFLHWALFFLVVLLYALTYGDAFYSRGDPAVAFFWRLHISFGLLLAALVFWRVVLRSLRGAPGLPPEMPSPERAAAKIGHLVLYVLLIAIPVLGILLTWFRGDALSFFGLFTIPAPFAPDKTTARTVRELHSLCANGILIVAGLHALAALYHHFIRRDAILTRMLPGNR</sequence>
<keyword evidence="9 13" id="KW-1133">Transmembrane helix</keyword>